<organism evidence="2">
    <name type="scientific">termite gut metagenome</name>
    <dbReference type="NCBI Taxonomy" id="433724"/>
    <lineage>
        <taxon>unclassified sequences</taxon>
        <taxon>metagenomes</taxon>
        <taxon>organismal metagenomes</taxon>
    </lineage>
</organism>
<reference evidence="2" key="1">
    <citation type="submission" date="2019-03" db="EMBL/GenBank/DDBJ databases">
        <title>Single cell metagenomics reveals metabolic interactions within the superorganism composed of flagellate Streblomastix strix and complex community of Bacteroidetes bacteria on its surface.</title>
        <authorList>
            <person name="Treitli S.C."/>
            <person name="Kolisko M."/>
            <person name="Husnik F."/>
            <person name="Keeling P."/>
            <person name="Hampl V."/>
        </authorList>
    </citation>
    <scope>NUCLEOTIDE SEQUENCE</scope>
    <source>
        <strain evidence="2">STM</strain>
    </source>
</reference>
<dbReference type="PANTHER" id="PTHR42879">
    <property type="entry name" value="3-OXOACYL-(ACYL-CARRIER-PROTEIN) REDUCTASE"/>
    <property type="match status" value="1"/>
</dbReference>
<dbReference type="SUPFAM" id="SSF51735">
    <property type="entry name" value="NAD(P)-binding Rossmann-fold domains"/>
    <property type="match status" value="1"/>
</dbReference>
<dbReference type="InterPro" id="IPR050259">
    <property type="entry name" value="SDR"/>
</dbReference>
<dbReference type="InterPro" id="IPR036291">
    <property type="entry name" value="NAD(P)-bd_dom_sf"/>
</dbReference>
<proteinExistence type="inferred from homology"/>
<gene>
    <name evidence="2" type="ORF">EZS27_013659</name>
</gene>
<dbReference type="EMBL" id="SNRY01000626">
    <property type="protein sequence ID" value="KAA6338332.1"/>
    <property type="molecule type" value="Genomic_DNA"/>
</dbReference>
<dbReference type="PROSITE" id="PS00061">
    <property type="entry name" value="ADH_SHORT"/>
    <property type="match status" value="1"/>
</dbReference>
<dbReference type="GO" id="GO:0004316">
    <property type="term" value="F:3-oxoacyl-[acyl-carrier-protein] reductase (NADPH) activity"/>
    <property type="evidence" value="ECO:0007669"/>
    <property type="project" value="UniProtKB-EC"/>
</dbReference>
<dbReference type="InterPro" id="IPR002347">
    <property type="entry name" value="SDR_fam"/>
</dbReference>
<comment type="caution">
    <text evidence="2">The sequence shown here is derived from an EMBL/GenBank/DDBJ whole genome shotgun (WGS) entry which is preliminary data.</text>
</comment>
<dbReference type="Pfam" id="PF00106">
    <property type="entry name" value="adh_short"/>
    <property type="match status" value="1"/>
</dbReference>
<dbReference type="EC" id="1.1.1.100" evidence="2"/>
<dbReference type="InterPro" id="IPR020904">
    <property type="entry name" value="Sc_DH/Rdtase_CS"/>
</dbReference>
<dbReference type="CDD" id="cd05233">
    <property type="entry name" value="SDR_c"/>
    <property type="match status" value="1"/>
</dbReference>
<dbReference type="PANTHER" id="PTHR42879:SF2">
    <property type="entry name" value="3-OXOACYL-[ACYL-CARRIER-PROTEIN] REDUCTASE FABG"/>
    <property type="match status" value="1"/>
</dbReference>
<accession>A0A5J4RY72</accession>
<keyword evidence="2" id="KW-0560">Oxidoreductase</keyword>
<dbReference type="GO" id="GO:0032787">
    <property type="term" value="P:monocarboxylic acid metabolic process"/>
    <property type="evidence" value="ECO:0007669"/>
    <property type="project" value="UniProtKB-ARBA"/>
</dbReference>
<dbReference type="PRINTS" id="PR00080">
    <property type="entry name" value="SDRFAMILY"/>
</dbReference>
<dbReference type="PRINTS" id="PR00081">
    <property type="entry name" value="GDHRDH"/>
</dbReference>
<sequence>MQSKGIGQFLFTKFFADGKKVYGTFNTTPVQKEFDRYFYKVDIRNINEVKDFVGSIKNLHRVVLINCAGIIYNSFAHKADLFRWKEVIDINLIGTFNVIYSLLPIMRKEKYGRIINFSSVVAKMPTQGVSAYAASKAALIGLTKTLSIENASMGITVNSINLGYTNAGMGITDIPLINKKDIIEKIPKKRFCEPIEIYKTIHYIINTEYLTGSIIDLNGGLF</sequence>
<dbReference type="Gene3D" id="3.40.50.720">
    <property type="entry name" value="NAD(P)-binding Rossmann-like Domain"/>
    <property type="match status" value="1"/>
</dbReference>
<dbReference type="AlphaFoldDB" id="A0A5J4RY72"/>
<comment type="similarity">
    <text evidence="1">Belongs to the short-chain dehydrogenases/reductases (SDR) family.</text>
</comment>
<evidence type="ECO:0000256" key="1">
    <source>
        <dbReference type="ARBA" id="ARBA00006484"/>
    </source>
</evidence>
<evidence type="ECO:0000313" key="2">
    <source>
        <dbReference type="EMBL" id="KAA6338332.1"/>
    </source>
</evidence>
<name>A0A5J4RY72_9ZZZZ</name>
<protein>
    <submittedName>
        <fullName evidence="2">3-oxoacyl-[acyl-carrier-protein] reductase FabG</fullName>
        <ecNumber evidence="2">1.1.1.100</ecNumber>
    </submittedName>
</protein>